<feature type="transmembrane region" description="Helical" evidence="1">
    <location>
        <begin position="299"/>
        <end position="317"/>
    </location>
</feature>
<keyword evidence="1" id="KW-0812">Transmembrane</keyword>
<feature type="transmembrane region" description="Helical" evidence="1">
    <location>
        <begin position="17"/>
        <end position="36"/>
    </location>
</feature>
<feature type="transmembrane region" description="Helical" evidence="1">
    <location>
        <begin position="85"/>
        <end position="109"/>
    </location>
</feature>
<keyword evidence="3" id="KW-1185">Reference proteome</keyword>
<organism evidence="2 3">
    <name type="scientific">Oxyplasma meridianum</name>
    <dbReference type="NCBI Taxonomy" id="3073602"/>
    <lineage>
        <taxon>Archaea</taxon>
        <taxon>Methanobacteriati</taxon>
        <taxon>Thermoplasmatota</taxon>
        <taxon>Thermoplasmata</taxon>
        <taxon>Thermoplasmatales</taxon>
        <taxon>Thermoplasmataceae</taxon>
        <taxon>Oxyplasma</taxon>
    </lineage>
</organism>
<dbReference type="RefSeq" id="WP_393972073.1">
    <property type="nucleotide sequence ID" value="NZ_CP133772.1"/>
</dbReference>
<feature type="transmembrane region" description="Helical" evidence="1">
    <location>
        <begin position="443"/>
        <end position="461"/>
    </location>
</feature>
<feature type="transmembrane region" description="Helical" evidence="1">
    <location>
        <begin position="42"/>
        <end position="65"/>
    </location>
</feature>
<dbReference type="Proteomes" id="UP001451606">
    <property type="component" value="Chromosome"/>
</dbReference>
<accession>A0AAX4NF86</accession>
<proteinExistence type="predicted"/>
<keyword evidence="1" id="KW-1133">Transmembrane helix</keyword>
<evidence type="ECO:0000313" key="2">
    <source>
        <dbReference type="EMBL" id="WYY00120.1"/>
    </source>
</evidence>
<feature type="transmembrane region" description="Helical" evidence="1">
    <location>
        <begin position="174"/>
        <end position="197"/>
    </location>
</feature>
<reference evidence="2 3" key="1">
    <citation type="submission" date="2023-09" db="EMBL/GenBank/DDBJ databases">
        <authorList>
            <person name="Golyshina O.V."/>
            <person name="Lunev E.A."/>
            <person name="Bargiela R."/>
            <person name="Gaines M.C."/>
            <person name="Daum B."/>
            <person name="Bale N.J."/>
            <person name="Koenen M."/>
            <person name="Sinninghe Damst J.S."/>
            <person name="Yakimov M."/>
            <person name="Golyshin P.N."/>
        </authorList>
    </citation>
    <scope>NUCLEOTIDE SEQUENCE [LARGE SCALE GENOMIC DNA]</scope>
    <source>
        <strain evidence="2 3">M1</strain>
    </source>
</reference>
<feature type="transmembrane region" description="Helical" evidence="1">
    <location>
        <begin position="377"/>
        <end position="398"/>
    </location>
</feature>
<evidence type="ECO:0000313" key="3">
    <source>
        <dbReference type="Proteomes" id="UP001451606"/>
    </source>
</evidence>
<protein>
    <recommendedName>
        <fullName evidence="4">ABC transporter permease</fullName>
    </recommendedName>
</protein>
<feature type="transmembrane region" description="Helical" evidence="1">
    <location>
        <begin position="348"/>
        <end position="371"/>
    </location>
</feature>
<gene>
    <name evidence="2" type="ORF">OXIME_000675</name>
</gene>
<sequence length="475" mass="53419">MLLKTIKLILITRYSRAFILILLFLLAYNIFIGLVIKPAEIVYYRYVVLAIFSFFTLLAGVNSTVPLLKSDVHFLFVSAMPKKDLILSLFTSKYVFYGLSSLIPVLYTLPYTQSGRIDEGLGLILSLLMTFFVTSIGLALYDFSIKVRVAVSVAITVWFIGPIFGFYYSPMAFLFGHFIYGTLFVVILSFCFTYFAFRTLAASQIEKTRVIGSAKVKRDESGNVIIKIPKESSFRNRSVAFNTIAFNFSRVPIYSRTSFISRSRSGTTKISRVIIVGIAISILLNFILVKFSTTGSTRLLISVFISVYSVMFIPILFSQSALSLERAWLSFTSMDPGVYMKYFMTGKILQAISFTAPISAGLIFISLFYGLPYLGLALLELVPIPCLLVVYIYIGFSVGVFQIRDPEFVTQQFNSKQFFNALPSILFLPIAAISVIIPYFGVIFALVMVAFALISITRTKLWRKKAFRLIESGFV</sequence>
<feature type="transmembrane region" description="Helical" evidence="1">
    <location>
        <begin position="273"/>
        <end position="293"/>
    </location>
</feature>
<dbReference type="AlphaFoldDB" id="A0AAX4NF86"/>
<evidence type="ECO:0008006" key="4">
    <source>
        <dbReference type="Google" id="ProtNLM"/>
    </source>
</evidence>
<evidence type="ECO:0000256" key="1">
    <source>
        <dbReference type="SAM" id="Phobius"/>
    </source>
</evidence>
<feature type="transmembrane region" description="Helical" evidence="1">
    <location>
        <begin position="121"/>
        <end position="141"/>
    </location>
</feature>
<dbReference type="KEGG" id="omr:OXIME_000675"/>
<keyword evidence="1" id="KW-0472">Membrane</keyword>
<dbReference type="EMBL" id="CP133772">
    <property type="protein sequence ID" value="WYY00120.1"/>
    <property type="molecule type" value="Genomic_DNA"/>
</dbReference>
<name>A0AAX4NF86_9ARCH</name>
<feature type="transmembrane region" description="Helical" evidence="1">
    <location>
        <begin position="148"/>
        <end position="168"/>
    </location>
</feature>
<dbReference type="GeneID" id="95967406"/>